<accession>A0A9D1XT78</accession>
<reference evidence="1" key="2">
    <citation type="submission" date="2021-04" db="EMBL/GenBank/DDBJ databases">
        <authorList>
            <person name="Gilroy R."/>
        </authorList>
    </citation>
    <scope>NUCLEOTIDE SEQUENCE</scope>
    <source>
        <strain evidence="1">ChiHecec2B26-12326</strain>
    </source>
</reference>
<evidence type="ECO:0000313" key="2">
    <source>
        <dbReference type="Proteomes" id="UP000823847"/>
    </source>
</evidence>
<dbReference type="Proteomes" id="UP000823847">
    <property type="component" value="Unassembled WGS sequence"/>
</dbReference>
<dbReference type="EMBL" id="DXEN01000083">
    <property type="protein sequence ID" value="HIX87196.1"/>
    <property type="molecule type" value="Genomic_DNA"/>
</dbReference>
<comment type="caution">
    <text evidence="1">The sequence shown here is derived from an EMBL/GenBank/DDBJ whole genome shotgun (WGS) entry which is preliminary data.</text>
</comment>
<evidence type="ECO:0000313" key="1">
    <source>
        <dbReference type="EMBL" id="HIX87196.1"/>
    </source>
</evidence>
<name>A0A9D1XT78_9BACT</name>
<protein>
    <submittedName>
        <fullName evidence="1">Uncharacterized protein</fullName>
    </submittedName>
</protein>
<reference evidence="1" key="1">
    <citation type="journal article" date="2021" name="PeerJ">
        <title>Extensive microbial diversity within the chicken gut microbiome revealed by metagenomics and culture.</title>
        <authorList>
            <person name="Gilroy R."/>
            <person name="Ravi A."/>
            <person name="Getino M."/>
            <person name="Pursley I."/>
            <person name="Horton D.L."/>
            <person name="Alikhan N.F."/>
            <person name="Baker D."/>
            <person name="Gharbi K."/>
            <person name="Hall N."/>
            <person name="Watson M."/>
            <person name="Adriaenssens E.M."/>
            <person name="Foster-Nyarko E."/>
            <person name="Jarju S."/>
            <person name="Secka A."/>
            <person name="Antonio M."/>
            <person name="Oren A."/>
            <person name="Chaudhuri R.R."/>
            <person name="La Ragione R."/>
            <person name="Hildebrand F."/>
            <person name="Pallen M.J."/>
        </authorList>
    </citation>
    <scope>NUCLEOTIDE SEQUENCE</scope>
    <source>
        <strain evidence="1">ChiHecec2B26-12326</strain>
    </source>
</reference>
<proteinExistence type="predicted"/>
<sequence>MTRGTGHMEWHGRFRYLWVVMLALLQFYAFGSDFIPERLTMSVVEMVEPEAMECVLDYDADAASRKARQESPDIRAWATDVIPALLPVADGRAPMLFRLPAWRDASLACIPFYDTPLFVRVCSYLI</sequence>
<gene>
    <name evidence="1" type="ORF">H9848_11420</name>
</gene>
<organism evidence="1 2">
    <name type="scientific">Candidatus Parabacteroides intestinigallinarum</name>
    <dbReference type="NCBI Taxonomy" id="2838722"/>
    <lineage>
        <taxon>Bacteria</taxon>
        <taxon>Pseudomonadati</taxon>
        <taxon>Bacteroidota</taxon>
        <taxon>Bacteroidia</taxon>
        <taxon>Bacteroidales</taxon>
        <taxon>Tannerellaceae</taxon>
        <taxon>Parabacteroides</taxon>
    </lineage>
</organism>
<dbReference type="AlphaFoldDB" id="A0A9D1XT78"/>